<keyword evidence="2" id="KW-0677">Repeat</keyword>
<evidence type="ECO:0000259" key="5">
    <source>
        <dbReference type="Pfam" id="PF04927"/>
    </source>
</evidence>
<evidence type="ECO:0000256" key="1">
    <source>
        <dbReference type="ARBA" id="ARBA00010733"/>
    </source>
</evidence>
<dbReference type="EMBL" id="VEPZ02001236">
    <property type="protein sequence ID" value="KAE8684990.1"/>
    <property type="molecule type" value="Genomic_DNA"/>
</dbReference>
<feature type="compositionally biased region" description="Polar residues" evidence="3">
    <location>
        <begin position="266"/>
        <end position="275"/>
    </location>
</feature>
<evidence type="ECO:0000256" key="4">
    <source>
        <dbReference type="SAM" id="Phobius"/>
    </source>
</evidence>
<protein>
    <submittedName>
        <fullName evidence="6">Late embryoproteinsis abundant protein D-34</fullName>
    </submittedName>
</protein>
<accession>A0A6A2Z0G9</accession>
<sequence>MFLSNKVGGGGGGHRLAIEVVFRLRKRWWSDEYNSVDDVMCPRWQEGSAAVAEVRAFIDGFLVDGGAWLAVVDVMVDVFGFVEACADVTGPEKVGMEDVQFKALNLVSEYIHFTVLGIGLVRVAIAGSLFFLQLSLGRFFNEVTGQHCQAAPLSSASGPSGDAGGPVSPITIGEALEATALTAGKKPVDWSDAAAIQAAEVRATGRTSIIPGGVGAAAESAANLNAKATTEEEKTKLRDILSNATVKLPSDKAATKGDAEGVKVAETSNDPTLTTHPAGVAANVATAARLNDKIAK</sequence>
<keyword evidence="4" id="KW-0812">Transmembrane</keyword>
<dbReference type="Pfam" id="PF04927">
    <property type="entry name" value="SMP"/>
    <property type="match status" value="2"/>
</dbReference>
<evidence type="ECO:0000313" key="6">
    <source>
        <dbReference type="EMBL" id="KAE8684990.1"/>
    </source>
</evidence>
<name>A0A6A2Z0G9_HIBSY</name>
<feature type="region of interest" description="Disordered" evidence="3">
    <location>
        <begin position="252"/>
        <end position="277"/>
    </location>
</feature>
<gene>
    <name evidence="6" type="ORF">F3Y22_tig00111105pilonHSYRG00907</name>
</gene>
<comment type="caution">
    <text evidence="6">The sequence shown here is derived from an EMBL/GenBank/DDBJ whole genome shotgun (WGS) entry which is preliminary data.</text>
</comment>
<dbReference type="PANTHER" id="PTHR31174">
    <property type="entry name" value="SEED MATURATION FAMILY PROTEIN"/>
    <property type="match status" value="1"/>
</dbReference>
<proteinExistence type="inferred from homology"/>
<dbReference type="PANTHER" id="PTHR31174:SF34">
    <property type="entry name" value="LATE EMBRYOGENESIS ABUNDANT PROTEIN 47"/>
    <property type="match status" value="1"/>
</dbReference>
<dbReference type="InterPro" id="IPR007011">
    <property type="entry name" value="LEA_SMP_dom"/>
</dbReference>
<evidence type="ECO:0000313" key="7">
    <source>
        <dbReference type="Proteomes" id="UP000436088"/>
    </source>
</evidence>
<feature type="domain" description="SMP" evidence="5">
    <location>
        <begin position="170"/>
        <end position="227"/>
    </location>
</feature>
<reference evidence="6" key="1">
    <citation type="submission" date="2019-09" db="EMBL/GenBank/DDBJ databases">
        <title>Draft genome information of white flower Hibiscus syriacus.</title>
        <authorList>
            <person name="Kim Y.-M."/>
        </authorList>
    </citation>
    <scope>NUCLEOTIDE SEQUENCE [LARGE SCALE GENOMIC DNA]</scope>
    <source>
        <strain evidence="6">YM2019G1</strain>
    </source>
</reference>
<keyword evidence="4" id="KW-1133">Transmembrane helix</keyword>
<feature type="transmembrane region" description="Helical" evidence="4">
    <location>
        <begin position="110"/>
        <end position="132"/>
    </location>
</feature>
<feature type="compositionally biased region" description="Basic and acidic residues" evidence="3">
    <location>
        <begin position="252"/>
        <end position="263"/>
    </location>
</feature>
<keyword evidence="4" id="KW-0472">Membrane</keyword>
<dbReference type="InterPro" id="IPR042971">
    <property type="entry name" value="LEA_SMP"/>
</dbReference>
<evidence type="ECO:0000256" key="3">
    <source>
        <dbReference type="SAM" id="MobiDB-lite"/>
    </source>
</evidence>
<keyword evidence="7" id="KW-1185">Reference proteome</keyword>
<evidence type="ECO:0000256" key="2">
    <source>
        <dbReference type="ARBA" id="ARBA00022737"/>
    </source>
</evidence>
<comment type="similarity">
    <text evidence="1">Belongs to the LEA type SMP family.</text>
</comment>
<dbReference type="AlphaFoldDB" id="A0A6A2Z0G9"/>
<feature type="domain" description="SMP" evidence="5">
    <location>
        <begin position="235"/>
        <end position="293"/>
    </location>
</feature>
<dbReference type="Proteomes" id="UP000436088">
    <property type="component" value="Unassembled WGS sequence"/>
</dbReference>
<organism evidence="6 7">
    <name type="scientific">Hibiscus syriacus</name>
    <name type="common">Rose of Sharon</name>
    <dbReference type="NCBI Taxonomy" id="106335"/>
    <lineage>
        <taxon>Eukaryota</taxon>
        <taxon>Viridiplantae</taxon>
        <taxon>Streptophyta</taxon>
        <taxon>Embryophyta</taxon>
        <taxon>Tracheophyta</taxon>
        <taxon>Spermatophyta</taxon>
        <taxon>Magnoliopsida</taxon>
        <taxon>eudicotyledons</taxon>
        <taxon>Gunneridae</taxon>
        <taxon>Pentapetalae</taxon>
        <taxon>rosids</taxon>
        <taxon>malvids</taxon>
        <taxon>Malvales</taxon>
        <taxon>Malvaceae</taxon>
        <taxon>Malvoideae</taxon>
        <taxon>Hibiscus</taxon>
    </lineage>
</organism>